<comment type="caution">
    <text evidence="4">The sequence shown here is derived from an EMBL/GenBank/DDBJ whole genome shotgun (WGS) entry which is preliminary data.</text>
</comment>
<evidence type="ECO:0000313" key="4">
    <source>
        <dbReference type="EMBL" id="RZO77200.1"/>
    </source>
</evidence>
<protein>
    <submittedName>
        <fullName evidence="4">OmpH family outer membrane protein</fullName>
    </submittedName>
</protein>
<keyword evidence="2 3" id="KW-0732">Signal</keyword>
<dbReference type="AlphaFoldDB" id="A0A520S3Z7"/>
<feature type="chain" id="PRO_5022191635" evidence="3">
    <location>
        <begin position="24"/>
        <end position="173"/>
    </location>
</feature>
<dbReference type="Pfam" id="PF03938">
    <property type="entry name" value="OmpH"/>
    <property type="match status" value="1"/>
</dbReference>
<dbReference type="PANTHER" id="PTHR35089:SF1">
    <property type="entry name" value="CHAPERONE PROTEIN SKP"/>
    <property type="match status" value="1"/>
</dbReference>
<evidence type="ECO:0000313" key="5">
    <source>
        <dbReference type="Proteomes" id="UP000316199"/>
    </source>
</evidence>
<gene>
    <name evidence="4" type="ORF">EVA68_01985</name>
</gene>
<comment type="similarity">
    <text evidence="1">Belongs to the Skp family.</text>
</comment>
<name>A0A520S3Z7_9GAMM</name>
<dbReference type="Gene3D" id="3.30.910.20">
    <property type="entry name" value="Skp domain"/>
    <property type="match status" value="1"/>
</dbReference>
<evidence type="ECO:0000256" key="3">
    <source>
        <dbReference type="SAM" id="SignalP"/>
    </source>
</evidence>
<evidence type="ECO:0000256" key="1">
    <source>
        <dbReference type="ARBA" id="ARBA00009091"/>
    </source>
</evidence>
<evidence type="ECO:0000256" key="2">
    <source>
        <dbReference type="ARBA" id="ARBA00022729"/>
    </source>
</evidence>
<reference evidence="4 5" key="1">
    <citation type="submission" date="2019-02" db="EMBL/GenBank/DDBJ databases">
        <title>Prokaryotic population dynamics and viral predation in marine succession experiment using metagenomics: the confinement effect.</title>
        <authorList>
            <person name="Haro-Moreno J.M."/>
            <person name="Rodriguez-Valera F."/>
            <person name="Lopez-Perez M."/>
        </authorList>
    </citation>
    <scope>NUCLEOTIDE SEQUENCE [LARGE SCALE GENOMIC DNA]</scope>
    <source>
        <strain evidence="4">MED-G157</strain>
    </source>
</reference>
<dbReference type="SMART" id="SM00935">
    <property type="entry name" value="OmpH"/>
    <property type="match status" value="1"/>
</dbReference>
<proteinExistence type="inferred from homology"/>
<feature type="signal peptide" evidence="3">
    <location>
        <begin position="1"/>
        <end position="23"/>
    </location>
</feature>
<accession>A0A520S3Z7</accession>
<dbReference type="Proteomes" id="UP000316199">
    <property type="component" value="Unassembled WGS sequence"/>
</dbReference>
<dbReference type="InterPro" id="IPR005632">
    <property type="entry name" value="Chaperone_Skp"/>
</dbReference>
<organism evidence="4 5">
    <name type="scientific">OM182 bacterium</name>
    <dbReference type="NCBI Taxonomy" id="2510334"/>
    <lineage>
        <taxon>Bacteria</taxon>
        <taxon>Pseudomonadati</taxon>
        <taxon>Pseudomonadota</taxon>
        <taxon>Gammaproteobacteria</taxon>
        <taxon>OMG group</taxon>
        <taxon>OM182 clade</taxon>
    </lineage>
</organism>
<dbReference type="EMBL" id="SHAG01000004">
    <property type="protein sequence ID" value="RZO77200.1"/>
    <property type="molecule type" value="Genomic_DNA"/>
</dbReference>
<dbReference type="GO" id="GO:0005829">
    <property type="term" value="C:cytosol"/>
    <property type="evidence" value="ECO:0007669"/>
    <property type="project" value="TreeGrafter"/>
</dbReference>
<sequence>MRHHISVFAVGALMTLISSSVLAEVKVAFVDVQRAILSSEQAKKLQAQIGEEFKDEEAEIRQVSSDATALMQRLQKDSEVMSDSEKMKLSKQIEEKENDFTYLRQKLQNKIQNRQNELFSGTEVRLQKAIEDLVMSDDYDIILPRNAALYVGDLYDITRKVTEKLNEMDGSAN</sequence>
<dbReference type="InterPro" id="IPR024930">
    <property type="entry name" value="Skp_dom_sf"/>
</dbReference>
<dbReference type="SUPFAM" id="SSF111384">
    <property type="entry name" value="OmpH-like"/>
    <property type="match status" value="1"/>
</dbReference>
<dbReference type="GO" id="GO:0050821">
    <property type="term" value="P:protein stabilization"/>
    <property type="evidence" value="ECO:0007669"/>
    <property type="project" value="TreeGrafter"/>
</dbReference>
<dbReference type="PANTHER" id="PTHR35089">
    <property type="entry name" value="CHAPERONE PROTEIN SKP"/>
    <property type="match status" value="1"/>
</dbReference>
<dbReference type="GO" id="GO:0051082">
    <property type="term" value="F:unfolded protein binding"/>
    <property type="evidence" value="ECO:0007669"/>
    <property type="project" value="InterPro"/>
</dbReference>